<evidence type="ECO:0000313" key="1">
    <source>
        <dbReference type="EMBL" id="TXJ32342.1"/>
    </source>
</evidence>
<organism evidence="1 2">
    <name type="scientific">Brachyspira aalborgi</name>
    <dbReference type="NCBI Taxonomy" id="29522"/>
    <lineage>
        <taxon>Bacteria</taxon>
        <taxon>Pseudomonadati</taxon>
        <taxon>Spirochaetota</taxon>
        <taxon>Spirochaetia</taxon>
        <taxon>Brachyspirales</taxon>
        <taxon>Brachyspiraceae</taxon>
        <taxon>Brachyspira</taxon>
    </lineage>
</organism>
<protein>
    <submittedName>
        <fullName evidence="1">Uncharacterized protein</fullName>
    </submittedName>
</protein>
<dbReference type="EMBL" id="SAXZ01000012">
    <property type="protein sequence ID" value="TXJ32342.1"/>
    <property type="molecule type" value="Genomic_DNA"/>
</dbReference>
<dbReference type="RefSeq" id="WP_147748609.1">
    <property type="nucleotide sequence ID" value="NZ_SAXZ01000012.1"/>
</dbReference>
<gene>
    <name evidence="1" type="ORF">EPJ71_09640</name>
</gene>
<proteinExistence type="predicted"/>
<reference evidence="1 2" key="1">
    <citation type="journal article" date="1992" name="Lakartidningen">
        <title>[Penicillin V and not amoxicillin is the first choice preparation in acute otitis].</title>
        <authorList>
            <person name="Kamme C."/>
            <person name="Lundgren K."/>
            <person name="Prellner K."/>
        </authorList>
    </citation>
    <scope>NUCLEOTIDE SEQUENCE [LARGE SCALE GENOMIC DNA]</scope>
    <source>
        <strain evidence="1 2">PC5099IV</strain>
    </source>
</reference>
<accession>A0ABY3K8V8</accession>
<comment type="caution">
    <text evidence="1">The sequence shown here is derived from an EMBL/GenBank/DDBJ whole genome shotgun (WGS) entry which is preliminary data.</text>
</comment>
<sequence>MPIMNKSFIQYNAHRVYTFDMIKSYLKGCTLHQFSRLNLQNKPISNASYTEENHFSEGLFWFIKN</sequence>
<keyword evidence="2" id="KW-1185">Reference proteome</keyword>
<evidence type="ECO:0000313" key="2">
    <source>
        <dbReference type="Proteomes" id="UP000322659"/>
    </source>
</evidence>
<name>A0ABY3K8V8_9SPIR</name>
<dbReference type="Proteomes" id="UP000322659">
    <property type="component" value="Unassembled WGS sequence"/>
</dbReference>